<gene>
    <name evidence="2" type="ORF">SCF082_LOCUS4032</name>
    <name evidence="3" type="ORF">SCF082_LOCUS4044</name>
</gene>
<feature type="signal peptide" evidence="1">
    <location>
        <begin position="1"/>
        <end position="20"/>
    </location>
</feature>
<organism evidence="2 4">
    <name type="scientific">Durusdinium trenchii</name>
    <dbReference type="NCBI Taxonomy" id="1381693"/>
    <lineage>
        <taxon>Eukaryota</taxon>
        <taxon>Sar</taxon>
        <taxon>Alveolata</taxon>
        <taxon>Dinophyceae</taxon>
        <taxon>Suessiales</taxon>
        <taxon>Symbiodiniaceae</taxon>
        <taxon>Durusdinium</taxon>
    </lineage>
</organism>
<protein>
    <submittedName>
        <fullName evidence="2">Uncharacterized protein</fullName>
    </submittedName>
</protein>
<keyword evidence="4" id="KW-1185">Reference proteome</keyword>
<comment type="caution">
    <text evidence="2">The sequence shown here is derived from an EMBL/GenBank/DDBJ whole genome shotgun (WGS) entry which is preliminary data.</text>
</comment>
<dbReference type="Pfam" id="PF11913">
    <property type="entry name" value="DUF3431"/>
    <property type="match status" value="1"/>
</dbReference>
<keyword evidence="1" id="KW-0732">Signal</keyword>
<dbReference type="PANTHER" id="PTHR37490">
    <property type="entry name" value="EXPRESSED PROTEIN"/>
    <property type="match status" value="1"/>
</dbReference>
<accession>A0ABP0HWV5</accession>
<proteinExistence type="predicted"/>
<evidence type="ECO:0000313" key="3">
    <source>
        <dbReference type="EMBL" id="CAK8994713.1"/>
    </source>
</evidence>
<dbReference type="EMBL" id="CAXAMM010002102">
    <property type="protein sequence ID" value="CAK8994713.1"/>
    <property type="molecule type" value="Genomic_DNA"/>
</dbReference>
<dbReference type="Proteomes" id="UP001642464">
    <property type="component" value="Unassembled WGS sequence"/>
</dbReference>
<evidence type="ECO:0000313" key="2">
    <source>
        <dbReference type="EMBL" id="CAK8994680.1"/>
    </source>
</evidence>
<dbReference type="InterPro" id="IPR021838">
    <property type="entry name" value="DUF3431"/>
</dbReference>
<evidence type="ECO:0000313" key="4">
    <source>
        <dbReference type="Proteomes" id="UP001642464"/>
    </source>
</evidence>
<name>A0ABP0HWV5_9DINO</name>
<reference evidence="2 4" key="1">
    <citation type="submission" date="2024-02" db="EMBL/GenBank/DDBJ databases">
        <authorList>
            <person name="Chen Y."/>
            <person name="Shah S."/>
            <person name="Dougan E. K."/>
            <person name="Thang M."/>
            <person name="Chan C."/>
        </authorList>
    </citation>
    <scope>NUCLEOTIDE SEQUENCE [LARGE SCALE GENOMIC DNA]</scope>
</reference>
<evidence type="ECO:0000256" key="1">
    <source>
        <dbReference type="SAM" id="SignalP"/>
    </source>
</evidence>
<sequence>MYQMLVFILGIVTASKAGKAISESTSEERSGSCWSIGFTFESCCAPEFGPEGNNECWDEVYTFESCCQAGGDPKAAGCNSSYFTKFKDLAFEYYRLGRSKPSLIELWPRILANYDARFLLCPPAALQAQLLQIEERGFLERPETITEQLLSYTRNLQHAFRVRSQDTDLDAWPLELGLERLRSNSRIKAKQLRFRRFPDVTLVLSYCREELSWMNSSFSRKVMPSVDLVLIAKCPGVDATNAVPFRALWRSVEQLEVEDLPLRADECSAYLGYLYHYYYVLPRHMIFVHADMPEHIGAGRPNIIDDTLRALMHGASVPFAHLGNNRVTMRWNRDTMTPLWKGLFGSSIAPNTGDVSTYCCSHFVLSRDRAHLRSRRFYENALHFVTSPQSYFYLPSPWRVERQRWAAHLDMKGRVVCQNMMFLWHIIFGEPLNQPHRMYDPSLPLFLKTRNIRTAYMDEDAVS</sequence>
<feature type="chain" id="PRO_5045029088" evidence="1">
    <location>
        <begin position="21"/>
        <end position="463"/>
    </location>
</feature>
<dbReference type="PANTHER" id="PTHR37490:SF2">
    <property type="match status" value="1"/>
</dbReference>
<dbReference type="EMBL" id="CAXAMM010002091">
    <property type="protein sequence ID" value="CAK8994680.1"/>
    <property type="molecule type" value="Genomic_DNA"/>
</dbReference>